<keyword evidence="3" id="KW-1185">Reference proteome</keyword>
<dbReference type="PRINTS" id="PR00625">
    <property type="entry name" value="JDOMAIN"/>
</dbReference>
<dbReference type="PANTHER" id="PTHR44825">
    <property type="match status" value="1"/>
</dbReference>
<dbReference type="AlphaFoldDB" id="A0A212SA32"/>
<organism evidence="2 3">
    <name type="scientific">Rhodoblastus acidophilus</name>
    <name type="common">Rhodopseudomonas acidophila</name>
    <dbReference type="NCBI Taxonomy" id="1074"/>
    <lineage>
        <taxon>Bacteria</taxon>
        <taxon>Pseudomonadati</taxon>
        <taxon>Pseudomonadota</taxon>
        <taxon>Alphaproteobacteria</taxon>
        <taxon>Hyphomicrobiales</taxon>
        <taxon>Rhodoblastaceae</taxon>
        <taxon>Rhodoblastus</taxon>
    </lineage>
</organism>
<name>A0A212SA32_RHOAC</name>
<accession>A0A212SA32</accession>
<dbReference type="Gene3D" id="1.10.287.110">
    <property type="entry name" value="DnaJ domain"/>
    <property type="match status" value="1"/>
</dbReference>
<dbReference type="InterPro" id="IPR036869">
    <property type="entry name" value="J_dom_sf"/>
</dbReference>
<reference evidence="3" key="1">
    <citation type="submission" date="2017-06" db="EMBL/GenBank/DDBJ databases">
        <authorList>
            <person name="Varghese N."/>
            <person name="Submissions S."/>
        </authorList>
    </citation>
    <scope>NUCLEOTIDE SEQUENCE [LARGE SCALE GENOMIC DNA]</scope>
    <source>
        <strain evidence="3">DSM 137</strain>
    </source>
</reference>
<dbReference type="PROSITE" id="PS50076">
    <property type="entry name" value="DNAJ_2"/>
    <property type="match status" value="1"/>
</dbReference>
<dbReference type="Proteomes" id="UP000198418">
    <property type="component" value="Unassembled WGS sequence"/>
</dbReference>
<dbReference type="SUPFAM" id="SSF46565">
    <property type="entry name" value="Chaperone J-domain"/>
    <property type="match status" value="1"/>
</dbReference>
<feature type="domain" description="J" evidence="1">
    <location>
        <begin position="3"/>
        <end position="64"/>
    </location>
</feature>
<evidence type="ECO:0000259" key="1">
    <source>
        <dbReference type="PROSITE" id="PS50076"/>
    </source>
</evidence>
<dbReference type="PROSITE" id="PS00636">
    <property type="entry name" value="DNAJ_1"/>
    <property type="match status" value="1"/>
</dbReference>
<dbReference type="InterPro" id="IPR052763">
    <property type="entry name" value="DnaJ_C4"/>
</dbReference>
<dbReference type="CDD" id="cd06257">
    <property type="entry name" value="DnaJ"/>
    <property type="match status" value="1"/>
</dbReference>
<dbReference type="InterPro" id="IPR001623">
    <property type="entry name" value="DnaJ_domain"/>
</dbReference>
<dbReference type="PANTHER" id="PTHR44825:SF1">
    <property type="entry name" value="DNAJ HOMOLOG SUBFAMILY C MEMBER 4"/>
    <property type="match status" value="1"/>
</dbReference>
<dbReference type="EMBL" id="FYDG01000019">
    <property type="protein sequence ID" value="SNB82303.1"/>
    <property type="molecule type" value="Genomic_DNA"/>
</dbReference>
<gene>
    <name evidence="2" type="ORF">SAMN06265338_11926</name>
</gene>
<proteinExistence type="predicted"/>
<dbReference type="InterPro" id="IPR018253">
    <property type="entry name" value="DnaJ_domain_CS"/>
</dbReference>
<protein>
    <submittedName>
        <fullName evidence="2">DnaJ domain-containing protein</fullName>
    </submittedName>
</protein>
<evidence type="ECO:0000313" key="2">
    <source>
        <dbReference type="EMBL" id="SNB82303.1"/>
    </source>
</evidence>
<sequence length="222" mass="24441">MSDLYVLLGVQPDANLAAIRRAFRKKVRSCHPDGGGSAEAFHELKTAYDVLSDPLRRRRYDETGEIGDQASGDPRQAKTIEILSVAFDQALLKLNASGAWRPSDILPATARILASSRSDAARHRQSFEAALEQAKSFKERFRNASGENLMEIVVARRISACLQKIDLLDEHIEIMDDALRILMSTDVTPQLQIGGETAPQDAQAGQANISPLLDISSLIKFR</sequence>
<dbReference type="Pfam" id="PF00226">
    <property type="entry name" value="DnaJ"/>
    <property type="match status" value="1"/>
</dbReference>
<dbReference type="SMART" id="SM00271">
    <property type="entry name" value="DnaJ"/>
    <property type="match status" value="1"/>
</dbReference>
<evidence type="ECO:0000313" key="3">
    <source>
        <dbReference type="Proteomes" id="UP000198418"/>
    </source>
</evidence>